<dbReference type="AlphaFoldDB" id="A0A1F5EJP6"/>
<organism evidence="1 2">
    <name type="scientific">Candidatus Campbellbacteria bacterium RIFOXYC2_FULL_35_25</name>
    <dbReference type="NCBI Taxonomy" id="1797582"/>
    <lineage>
        <taxon>Bacteria</taxon>
        <taxon>Candidatus Campbelliibacteriota</taxon>
    </lineage>
</organism>
<sequence>MKFGFCFLSAPNSPKTKRGANGKFLPKPLFHLRHPNSKTNQPKFWQILSPKNSFAKTSSALFRHLPEYLEGRTPKEKHPFLFQKKFHPRQIKKARSVFLSGLPRLCEAVAERFILAQKKFEQML</sequence>
<dbReference type="Proteomes" id="UP000179003">
    <property type="component" value="Unassembled WGS sequence"/>
</dbReference>
<proteinExistence type="predicted"/>
<accession>A0A1F5EJP6</accession>
<evidence type="ECO:0000313" key="1">
    <source>
        <dbReference type="EMBL" id="OGD67573.1"/>
    </source>
</evidence>
<reference evidence="1 2" key="1">
    <citation type="journal article" date="2016" name="Nat. Commun.">
        <title>Thousands of microbial genomes shed light on interconnected biogeochemical processes in an aquifer system.</title>
        <authorList>
            <person name="Anantharaman K."/>
            <person name="Brown C.T."/>
            <person name="Hug L.A."/>
            <person name="Sharon I."/>
            <person name="Castelle C.J."/>
            <person name="Probst A.J."/>
            <person name="Thomas B.C."/>
            <person name="Singh A."/>
            <person name="Wilkins M.J."/>
            <person name="Karaoz U."/>
            <person name="Brodie E.L."/>
            <person name="Williams K.H."/>
            <person name="Hubbard S.S."/>
            <person name="Banfield J.F."/>
        </authorList>
    </citation>
    <scope>NUCLEOTIDE SEQUENCE [LARGE SCALE GENOMIC DNA]</scope>
</reference>
<dbReference type="STRING" id="1797582.A2442_02450"/>
<dbReference type="EMBL" id="MFAE01000003">
    <property type="protein sequence ID" value="OGD67573.1"/>
    <property type="molecule type" value="Genomic_DNA"/>
</dbReference>
<comment type="caution">
    <text evidence="1">The sequence shown here is derived from an EMBL/GenBank/DDBJ whole genome shotgun (WGS) entry which is preliminary data.</text>
</comment>
<name>A0A1F5EJP6_9BACT</name>
<gene>
    <name evidence="1" type="ORF">A2442_02450</name>
</gene>
<evidence type="ECO:0000313" key="2">
    <source>
        <dbReference type="Proteomes" id="UP000179003"/>
    </source>
</evidence>
<protein>
    <submittedName>
        <fullName evidence="1">Uncharacterized protein</fullName>
    </submittedName>
</protein>